<organism evidence="1 2">
    <name type="scientific">Streptomyces acidiscabies</name>
    <dbReference type="NCBI Taxonomy" id="42234"/>
    <lineage>
        <taxon>Bacteria</taxon>
        <taxon>Bacillati</taxon>
        <taxon>Actinomycetota</taxon>
        <taxon>Actinomycetes</taxon>
        <taxon>Kitasatosporales</taxon>
        <taxon>Streptomycetaceae</taxon>
        <taxon>Streptomyces</taxon>
    </lineage>
</organism>
<sequence length="129" mass="13566">MPSAVEDFGYPDADRISATKGIKLQRGDGHILLTECDQSAQQIRVYTVKDASAGRDGLYCFQATAKSGYLTLELPRVFALETGAHPISADLSANGETTTVDVAKDGFESVGEGSVGGARSVLVELRVTG</sequence>
<dbReference type="EMBL" id="JPPY01000078">
    <property type="protein sequence ID" value="KND36530.1"/>
    <property type="molecule type" value="Genomic_DNA"/>
</dbReference>
<protein>
    <submittedName>
        <fullName evidence="1">Uncharacterized protein</fullName>
    </submittedName>
</protein>
<dbReference type="AlphaFoldDB" id="A0A0L0KFU7"/>
<proteinExistence type="predicted"/>
<gene>
    <name evidence="1" type="ORF">IQ63_12345</name>
</gene>
<evidence type="ECO:0000313" key="1">
    <source>
        <dbReference type="EMBL" id="KND36530.1"/>
    </source>
</evidence>
<evidence type="ECO:0000313" key="2">
    <source>
        <dbReference type="Proteomes" id="UP000037151"/>
    </source>
</evidence>
<comment type="caution">
    <text evidence="1">The sequence shown here is derived from an EMBL/GenBank/DDBJ whole genome shotgun (WGS) entry which is preliminary data.</text>
</comment>
<reference evidence="2" key="1">
    <citation type="submission" date="2014-07" db="EMBL/GenBank/DDBJ databases">
        <title>Genome sequencing of plant-pathogenic Streptomyces species.</title>
        <authorList>
            <person name="Harrison J."/>
            <person name="Sapp M."/>
            <person name="Thwaites R."/>
            <person name="Studholme D.J."/>
        </authorList>
    </citation>
    <scope>NUCLEOTIDE SEQUENCE [LARGE SCALE GENOMIC DNA]</scope>
    <source>
        <strain evidence="2">NCPPB 4445</strain>
    </source>
</reference>
<accession>A0A0L0KFU7</accession>
<dbReference type="Proteomes" id="UP000037151">
    <property type="component" value="Unassembled WGS sequence"/>
</dbReference>
<dbReference type="PATRIC" id="fig|42234.21.peg.2549"/>
<dbReference type="RefSeq" id="WP_234330256.1">
    <property type="nucleotide sequence ID" value="NZ_KQ257813.1"/>
</dbReference>
<name>A0A0L0KFU7_9ACTN</name>